<evidence type="ECO:0000313" key="5">
    <source>
        <dbReference type="RefSeq" id="XP_022093760.1"/>
    </source>
</evidence>
<dbReference type="SUPFAM" id="SSF50729">
    <property type="entry name" value="PH domain-like"/>
    <property type="match status" value="1"/>
</dbReference>
<dbReference type="InterPro" id="IPR035899">
    <property type="entry name" value="DBL_dom_sf"/>
</dbReference>
<feature type="region of interest" description="Disordered" evidence="1">
    <location>
        <begin position="673"/>
        <end position="696"/>
    </location>
</feature>
<dbReference type="CDD" id="cd00160">
    <property type="entry name" value="RhoGEF"/>
    <property type="match status" value="1"/>
</dbReference>
<keyword evidence="2" id="KW-0812">Transmembrane</keyword>
<feature type="compositionally biased region" description="Polar residues" evidence="1">
    <location>
        <begin position="477"/>
        <end position="486"/>
    </location>
</feature>
<dbReference type="Gene3D" id="2.30.29.30">
    <property type="entry name" value="Pleckstrin-homology domain (PH domain)/Phosphotyrosine-binding domain (PTB)"/>
    <property type="match status" value="1"/>
</dbReference>
<proteinExistence type="predicted"/>
<reference evidence="5" key="1">
    <citation type="submission" date="2025-08" db="UniProtKB">
        <authorList>
            <consortium name="RefSeq"/>
        </authorList>
    </citation>
    <scope>IDENTIFICATION</scope>
</reference>
<dbReference type="GO" id="GO:0005737">
    <property type="term" value="C:cytoplasm"/>
    <property type="evidence" value="ECO:0007669"/>
    <property type="project" value="TreeGrafter"/>
</dbReference>
<accession>A0A8B7YMT3</accession>
<dbReference type="KEGG" id="aplc:110980969"/>
<dbReference type="PANTHER" id="PTHR46026:SF1">
    <property type="entry name" value="RHO-TYPE GUANINE NUCLEOTIDE EXCHANGE FACTOR, ISOFORM F"/>
    <property type="match status" value="1"/>
</dbReference>
<feature type="region of interest" description="Disordered" evidence="1">
    <location>
        <begin position="541"/>
        <end position="579"/>
    </location>
</feature>
<keyword evidence="4" id="KW-1185">Reference proteome</keyword>
<dbReference type="RefSeq" id="XP_022093760.1">
    <property type="nucleotide sequence ID" value="XM_022238068.1"/>
</dbReference>
<protein>
    <submittedName>
        <fullName evidence="5">Rho guanine nucleotide exchange factor 7-like isoform X1</fullName>
    </submittedName>
</protein>
<dbReference type="InterPro" id="IPR032409">
    <property type="entry name" value="GEF6/7_CC"/>
</dbReference>
<dbReference type="SUPFAM" id="SSF48065">
    <property type="entry name" value="DBL homology domain (DH-domain)"/>
    <property type="match status" value="1"/>
</dbReference>
<feature type="domain" description="DH" evidence="3">
    <location>
        <begin position="150"/>
        <end position="330"/>
    </location>
</feature>
<dbReference type="OrthoDB" id="6019202at2759"/>
<dbReference type="Gene3D" id="1.20.5.390">
    <property type="entry name" value="L1 transposable element, trimerization domain"/>
    <property type="match status" value="1"/>
</dbReference>
<feature type="compositionally biased region" description="Pro residues" evidence="1">
    <location>
        <begin position="460"/>
        <end position="471"/>
    </location>
</feature>
<sequence length="696" mass="77712">MVHAYMYMYMVMSSLFKVQYSKVVLREHIQYMYCQLCVTRAVKSFITTGLLILSKQGAQKTSGIPAALLWGVAIPSPKTQRAIPLCPSPMRKLLRLHDSLQGNAAMKCCLCSCSTSPLDLGPGKKTSFFFARAPAKTNDETLEEKEKLKYYEQVVQSLLEAERKHEQELRSLLTTYLRPLESANVLSASDFALLCGNIEELLSFQQSLLASLEETAKLEHRQKRVGACLMRAATQYKSLYSAYCANHPKAVHVLQEHGEELGKFMESKGAPSPGIMLLTVSLSNPFRRLDNFITSFQELERHILNTHPDRIEIQTCVSVYRDIKNHCLRVRKLKEAEFEIMTGTIQGWEGDAIDTYGEVIKFINAAIMVDGIKKERFLLLFPSCLLVLSATTAMSGYIFQYKIPLAGIKTSRQPDTNPNYVAFDLSGGSAEKQTIVCGSLMDREDLLDTIDELQNKDRPPTTPLTPLPPISPAMLPQSPTMATQGKNEPMSRRERNSSSTSPTRTNPSATAAFTKHKPKSISCLRPGAPVSPITVWALKEGQAKSPKNKKKVLHGSRKKAAEKSKTLPMDSSSLKGMDSQALEEDSRILKVIEAYCTSVGSRNTINSVPVEPAPHVFLAEEEKIIHEETKGNETIVEEKSLIDTVYALRDQVKDLVDETKRLKRDLDDERRARKKLESTVRKSMKSGDIKLSDGSL</sequence>
<dbReference type="Gene3D" id="1.20.900.10">
    <property type="entry name" value="Dbl homology (DH) domain"/>
    <property type="match status" value="1"/>
</dbReference>
<dbReference type="PROSITE" id="PS50010">
    <property type="entry name" value="DH_2"/>
    <property type="match status" value="1"/>
</dbReference>
<dbReference type="Pfam" id="PF00621">
    <property type="entry name" value="RhoGEF"/>
    <property type="match status" value="1"/>
</dbReference>
<feature type="transmembrane region" description="Helical" evidence="2">
    <location>
        <begin position="377"/>
        <end position="399"/>
    </location>
</feature>
<dbReference type="InterPro" id="IPR000219">
    <property type="entry name" value="DH_dom"/>
</dbReference>
<dbReference type="Proteomes" id="UP000694845">
    <property type="component" value="Unplaced"/>
</dbReference>
<feature type="compositionally biased region" description="Low complexity" evidence="1">
    <location>
        <begin position="497"/>
        <end position="511"/>
    </location>
</feature>
<dbReference type="Pfam" id="PF16614">
    <property type="entry name" value="RhoGEF67_u2"/>
    <property type="match status" value="1"/>
</dbReference>
<name>A0A8B7YMT3_ACAPL</name>
<dbReference type="Pfam" id="PF16523">
    <property type="entry name" value="betaPIX_CC"/>
    <property type="match status" value="1"/>
</dbReference>
<dbReference type="SMART" id="SM00325">
    <property type="entry name" value="RhoGEF"/>
    <property type="match status" value="1"/>
</dbReference>
<evidence type="ECO:0000256" key="1">
    <source>
        <dbReference type="SAM" id="MobiDB-lite"/>
    </source>
</evidence>
<dbReference type="InterPro" id="IPR011993">
    <property type="entry name" value="PH-like_dom_sf"/>
</dbReference>
<keyword evidence="2" id="KW-1133">Transmembrane helix</keyword>
<gene>
    <name evidence="5" type="primary">LOC110980969</name>
</gene>
<feature type="compositionally biased region" description="Basic residues" evidence="1">
    <location>
        <begin position="546"/>
        <end position="558"/>
    </location>
</feature>
<feature type="region of interest" description="Disordered" evidence="1">
    <location>
        <begin position="453"/>
        <end position="525"/>
    </location>
</feature>
<dbReference type="GO" id="GO:0005085">
    <property type="term" value="F:guanyl-nucleotide exchange factor activity"/>
    <property type="evidence" value="ECO:0007669"/>
    <property type="project" value="InterPro"/>
</dbReference>
<dbReference type="AlphaFoldDB" id="A0A8B7YMT3"/>
<organism evidence="4 5">
    <name type="scientific">Acanthaster planci</name>
    <name type="common">Crown-of-thorns starfish</name>
    <dbReference type="NCBI Taxonomy" id="133434"/>
    <lineage>
        <taxon>Eukaryota</taxon>
        <taxon>Metazoa</taxon>
        <taxon>Echinodermata</taxon>
        <taxon>Eleutherozoa</taxon>
        <taxon>Asterozoa</taxon>
        <taxon>Asteroidea</taxon>
        <taxon>Valvatacea</taxon>
        <taxon>Valvatida</taxon>
        <taxon>Acanthasteridae</taxon>
        <taxon>Acanthaster</taxon>
    </lineage>
</organism>
<dbReference type="FunFam" id="1.20.900.10:FF:000016">
    <property type="entry name" value="Rho guanine nucleotide exchange factor 6"/>
    <property type="match status" value="1"/>
</dbReference>
<evidence type="ECO:0000256" key="2">
    <source>
        <dbReference type="SAM" id="Phobius"/>
    </source>
</evidence>
<dbReference type="GeneID" id="110980969"/>
<evidence type="ECO:0000313" key="4">
    <source>
        <dbReference type="Proteomes" id="UP000694845"/>
    </source>
</evidence>
<keyword evidence="2" id="KW-0472">Membrane</keyword>
<dbReference type="PANTHER" id="PTHR46026">
    <property type="entry name" value="RHO-TYPE GUANINE NUCLEOTIDE EXCHANGE FACTOR, ISOFORM F"/>
    <property type="match status" value="1"/>
</dbReference>
<evidence type="ECO:0000259" key="3">
    <source>
        <dbReference type="PROSITE" id="PS50010"/>
    </source>
</evidence>